<keyword evidence="2 6" id="KW-0808">Transferase</keyword>
<dbReference type="GO" id="GO:0032259">
    <property type="term" value="P:methylation"/>
    <property type="evidence" value="ECO:0007669"/>
    <property type="project" value="UniProtKB-KW"/>
</dbReference>
<evidence type="ECO:0000256" key="7">
    <source>
        <dbReference type="RuleBase" id="RU000416"/>
    </source>
</evidence>
<dbReference type="EC" id="2.1.1.37" evidence="8"/>
<feature type="active site" evidence="6">
    <location>
        <position position="80"/>
    </location>
</feature>
<name>A0ABY4AMX4_9BURK</name>
<dbReference type="Gene3D" id="3.40.50.150">
    <property type="entry name" value="Vaccinia Virus protein VP39"/>
    <property type="match status" value="1"/>
</dbReference>
<dbReference type="EMBL" id="CP063982">
    <property type="protein sequence ID" value="UOD51519.1"/>
    <property type="molecule type" value="Genomic_DNA"/>
</dbReference>
<comment type="similarity">
    <text evidence="6 7">Belongs to the class I-like SAM-binding methyltransferase superfamily. C5-methyltransferase family.</text>
</comment>
<dbReference type="InterPro" id="IPR031303">
    <property type="entry name" value="C5_meth_CS"/>
</dbReference>
<dbReference type="RefSeq" id="WP_243479966.1">
    <property type="nucleotide sequence ID" value="NZ_CP063982.1"/>
</dbReference>
<evidence type="ECO:0000256" key="2">
    <source>
        <dbReference type="ARBA" id="ARBA00022679"/>
    </source>
</evidence>
<dbReference type="PROSITE" id="PS00095">
    <property type="entry name" value="C5_MTASE_2"/>
    <property type="match status" value="1"/>
</dbReference>
<sequence length="351" mass="39938">MPTVIDLFCGCGGISKGFMDAGYKVLLGIDNDKASLETYRRNINGAKGLDIDLFDPKFTETIKQSINTQVVDVIVAGPPCQGFSLTGTRKFDDKRNTLYLSVFHAVKSLSPKAFVIENVKGMKTLYGGSVKEEIVRRFTALGYRLPEPRILCSADYGVPQIRERLFFVGLREDLGEYEYPVATHCPDSYVTCFDALADLPSREKEYGMEVDAYDTAPRTDYQKYMRNKATQLYNHVSTRHTDLVKEVIRQVPEGGNYKDLPPGVGTSRRFNEAWTRYHSKRPSRTIDTGHRNHFHYKYDRVPTVRENARLQSFPDDFIFMGTRTQQNRQVGNAVPPLLAQAIATKLMRYIK</sequence>
<evidence type="ECO:0000256" key="5">
    <source>
        <dbReference type="ARBA" id="ARBA00047422"/>
    </source>
</evidence>
<keyword evidence="10" id="KW-1185">Reference proteome</keyword>
<evidence type="ECO:0000256" key="6">
    <source>
        <dbReference type="PROSITE-ProRule" id="PRU01016"/>
    </source>
</evidence>
<dbReference type="PANTHER" id="PTHR10629">
    <property type="entry name" value="CYTOSINE-SPECIFIC METHYLTRANSFERASE"/>
    <property type="match status" value="1"/>
</dbReference>
<dbReference type="PROSITE" id="PS51679">
    <property type="entry name" value="SAM_MT_C5"/>
    <property type="match status" value="1"/>
</dbReference>
<dbReference type="Proteomes" id="UP000831607">
    <property type="component" value="Chromosome"/>
</dbReference>
<dbReference type="InterPro" id="IPR050390">
    <property type="entry name" value="C5-Methyltransferase"/>
</dbReference>
<dbReference type="PRINTS" id="PR00105">
    <property type="entry name" value="C5METTRFRASE"/>
</dbReference>
<dbReference type="InterPro" id="IPR001525">
    <property type="entry name" value="C5_MeTfrase"/>
</dbReference>
<gene>
    <name evidence="9" type="ORF">DHf2319_01820</name>
</gene>
<dbReference type="InterPro" id="IPR018117">
    <property type="entry name" value="C5_DNA_meth_AS"/>
</dbReference>
<comment type="catalytic activity">
    <reaction evidence="5 8">
        <text>a 2'-deoxycytidine in DNA + S-adenosyl-L-methionine = a 5-methyl-2'-deoxycytidine in DNA + S-adenosyl-L-homocysteine + H(+)</text>
        <dbReference type="Rhea" id="RHEA:13681"/>
        <dbReference type="Rhea" id="RHEA-COMP:11369"/>
        <dbReference type="Rhea" id="RHEA-COMP:11370"/>
        <dbReference type="ChEBI" id="CHEBI:15378"/>
        <dbReference type="ChEBI" id="CHEBI:57856"/>
        <dbReference type="ChEBI" id="CHEBI:59789"/>
        <dbReference type="ChEBI" id="CHEBI:85452"/>
        <dbReference type="ChEBI" id="CHEBI:85454"/>
        <dbReference type="EC" id="2.1.1.37"/>
    </reaction>
</comment>
<keyword evidence="3 6" id="KW-0949">S-adenosyl-L-methionine</keyword>
<evidence type="ECO:0000256" key="3">
    <source>
        <dbReference type="ARBA" id="ARBA00022691"/>
    </source>
</evidence>
<accession>A0ABY4AMX4</accession>
<evidence type="ECO:0000256" key="8">
    <source>
        <dbReference type="RuleBase" id="RU000417"/>
    </source>
</evidence>
<dbReference type="PANTHER" id="PTHR10629:SF52">
    <property type="entry name" value="DNA (CYTOSINE-5)-METHYLTRANSFERASE 1"/>
    <property type="match status" value="1"/>
</dbReference>
<evidence type="ECO:0000256" key="4">
    <source>
        <dbReference type="ARBA" id="ARBA00022747"/>
    </source>
</evidence>
<dbReference type="Gene3D" id="3.90.120.10">
    <property type="entry name" value="DNA Methylase, subunit A, domain 2"/>
    <property type="match status" value="1"/>
</dbReference>
<evidence type="ECO:0000313" key="10">
    <source>
        <dbReference type="Proteomes" id="UP000831607"/>
    </source>
</evidence>
<evidence type="ECO:0000256" key="1">
    <source>
        <dbReference type="ARBA" id="ARBA00022603"/>
    </source>
</evidence>
<dbReference type="PROSITE" id="PS00094">
    <property type="entry name" value="C5_MTASE_1"/>
    <property type="match status" value="1"/>
</dbReference>
<dbReference type="NCBIfam" id="TIGR00675">
    <property type="entry name" value="dcm"/>
    <property type="match status" value="1"/>
</dbReference>
<organism evidence="9 10">
    <name type="scientific">Orrella daihaiensis</name>
    <dbReference type="NCBI Taxonomy" id="2782176"/>
    <lineage>
        <taxon>Bacteria</taxon>
        <taxon>Pseudomonadati</taxon>
        <taxon>Pseudomonadota</taxon>
        <taxon>Betaproteobacteria</taxon>
        <taxon>Burkholderiales</taxon>
        <taxon>Alcaligenaceae</taxon>
        <taxon>Orrella</taxon>
    </lineage>
</organism>
<dbReference type="SUPFAM" id="SSF53335">
    <property type="entry name" value="S-adenosyl-L-methionine-dependent methyltransferases"/>
    <property type="match status" value="1"/>
</dbReference>
<dbReference type="Pfam" id="PF00145">
    <property type="entry name" value="DNA_methylase"/>
    <property type="match status" value="1"/>
</dbReference>
<keyword evidence="4" id="KW-0680">Restriction system</keyword>
<dbReference type="InterPro" id="IPR029063">
    <property type="entry name" value="SAM-dependent_MTases_sf"/>
</dbReference>
<proteinExistence type="inferred from homology"/>
<reference evidence="9 10" key="1">
    <citation type="submission" date="2020-11" db="EMBL/GenBank/DDBJ databases">
        <title>Algicoccus daihaiensis sp.nov., isolated from Daihai Lake in Inner Mongolia.</title>
        <authorList>
            <person name="Kai J."/>
        </authorList>
    </citation>
    <scope>NUCLEOTIDE SEQUENCE [LARGE SCALE GENOMIC DNA]</scope>
    <source>
        <strain evidence="10">f23</strain>
    </source>
</reference>
<protein>
    <recommendedName>
        <fullName evidence="8">Cytosine-specific methyltransferase</fullName>
        <ecNumber evidence="8">2.1.1.37</ecNumber>
    </recommendedName>
</protein>
<keyword evidence="1 6" id="KW-0489">Methyltransferase</keyword>
<dbReference type="GO" id="GO:0008168">
    <property type="term" value="F:methyltransferase activity"/>
    <property type="evidence" value="ECO:0007669"/>
    <property type="project" value="UniProtKB-KW"/>
</dbReference>
<evidence type="ECO:0000313" key="9">
    <source>
        <dbReference type="EMBL" id="UOD51519.1"/>
    </source>
</evidence>